<feature type="non-terminal residue" evidence="1">
    <location>
        <position position="1"/>
    </location>
</feature>
<name>A0A382FKV9_9ZZZZ</name>
<organism evidence="1">
    <name type="scientific">marine metagenome</name>
    <dbReference type="NCBI Taxonomy" id="408172"/>
    <lineage>
        <taxon>unclassified sequences</taxon>
        <taxon>metagenomes</taxon>
        <taxon>ecological metagenomes</taxon>
    </lineage>
</organism>
<dbReference type="EMBL" id="UINC01050391">
    <property type="protein sequence ID" value="SVB63289.1"/>
    <property type="molecule type" value="Genomic_DNA"/>
</dbReference>
<reference evidence="1" key="1">
    <citation type="submission" date="2018-05" db="EMBL/GenBank/DDBJ databases">
        <authorList>
            <person name="Lanie J.A."/>
            <person name="Ng W.-L."/>
            <person name="Kazmierczak K.M."/>
            <person name="Andrzejewski T.M."/>
            <person name="Davidsen T.M."/>
            <person name="Wayne K.J."/>
            <person name="Tettelin H."/>
            <person name="Glass J.I."/>
            <person name="Rusch D."/>
            <person name="Podicherti R."/>
            <person name="Tsui H.-C.T."/>
            <person name="Winkler M.E."/>
        </authorList>
    </citation>
    <scope>NUCLEOTIDE SEQUENCE</scope>
</reference>
<gene>
    <name evidence="1" type="ORF">METZ01_LOCUS216143</name>
</gene>
<sequence>LKMPNVINENVISFVNALPKEFELEPYIDYETQFNKSFVEPLGVILDKIGWTTEPVSTLNEFFG</sequence>
<proteinExistence type="predicted"/>
<accession>A0A382FKV9</accession>
<protein>
    <submittedName>
        <fullName evidence="1">Uncharacterized protein</fullName>
    </submittedName>
</protein>
<evidence type="ECO:0000313" key="1">
    <source>
        <dbReference type="EMBL" id="SVB63289.1"/>
    </source>
</evidence>
<dbReference type="AlphaFoldDB" id="A0A382FKV9"/>
<dbReference type="Gene3D" id="1.20.1280.300">
    <property type="match status" value="1"/>
</dbReference>